<proteinExistence type="predicted"/>
<dbReference type="InterPro" id="IPR036628">
    <property type="entry name" value="Clp_N_dom_sf"/>
</dbReference>
<dbReference type="AlphaFoldDB" id="A0A0L0JDC4"/>
<dbReference type="EMBL" id="JPPY01000262">
    <property type="protein sequence ID" value="KND23355.1"/>
    <property type="molecule type" value="Genomic_DNA"/>
</dbReference>
<name>A0A0L0JDC4_9ACTN</name>
<evidence type="ECO:0000313" key="2">
    <source>
        <dbReference type="Proteomes" id="UP000037151"/>
    </source>
</evidence>
<dbReference type="OrthoDB" id="4016171at2"/>
<protein>
    <recommendedName>
        <fullName evidence="3">Clp R domain-containing protein</fullName>
    </recommendedName>
</protein>
<evidence type="ECO:0008006" key="3">
    <source>
        <dbReference type="Google" id="ProtNLM"/>
    </source>
</evidence>
<dbReference type="Gene3D" id="1.10.1780.10">
    <property type="entry name" value="Clp, N-terminal domain"/>
    <property type="match status" value="1"/>
</dbReference>
<accession>A0A0L0JDC4</accession>
<gene>
    <name evidence="1" type="ORF">IQ63_44935</name>
</gene>
<dbReference type="PATRIC" id="fig|42234.21.peg.9231"/>
<sequence length="376" mass="39228">MVQRVDGMATEFGTDVVELLGRALKVAVRIELTAVGTDTVLEAVVGETDAGEAIVSGMRKAGSLGGHIRALAGSGRWVSEDDAEAVEDREVDAVWREVCWRYRLAKREPAELPGMTGALRACLLRALESARTEGAPAVRQRDVARSLAEVPGTRAREAMTLERVDTAAALERLAALTEDEAPESAGIHVLRMGGAFGRRRNPVMRVLGSLVSGSGVNGSPVMGAVNAEAQRQAARHGRGFAGPADQLLGILALDRALHIAGLALPDDLRAVNSAADLLRRHGVRQDTLTASALTLPSASGTTGKDEEPAPEDGAVELTPAAQRITDVARLAAAEHGALTTGTVHMLAALLDDETVAGLLDLDVAALRADLTPLLGA</sequence>
<dbReference type="Proteomes" id="UP000037151">
    <property type="component" value="Unassembled WGS sequence"/>
</dbReference>
<evidence type="ECO:0000313" key="1">
    <source>
        <dbReference type="EMBL" id="KND23355.1"/>
    </source>
</evidence>
<organism evidence="1 2">
    <name type="scientific">Streptomyces acidiscabies</name>
    <dbReference type="NCBI Taxonomy" id="42234"/>
    <lineage>
        <taxon>Bacteria</taxon>
        <taxon>Bacillati</taxon>
        <taxon>Actinomycetota</taxon>
        <taxon>Actinomycetes</taxon>
        <taxon>Kitasatosporales</taxon>
        <taxon>Streptomycetaceae</taxon>
        <taxon>Streptomyces</taxon>
    </lineage>
</organism>
<reference evidence="2" key="1">
    <citation type="submission" date="2014-07" db="EMBL/GenBank/DDBJ databases">
        <title>Genome sequencing of plant-pathogenic Streptomyces species.</title>
        <authorList>
            <person name="Harrison J."/>
            <person name="Sapp M."/>
            <person name="Thwaites R."/>
            <person name="Studholme D.J."/>
        </authorList>
    </citation>
    <scope>NUCLEOTIDE SEQUENCE [LARGE SCALE GENOMIC DNA]</scope>
    <source>
        <strain evidence="2">NCPPB 4445</strain>
    </source>
</reference>
<comment type="caution">
    <text evidence="1">The sequence shown here is derived from an EMBL/GenBank/DDBJ whole genome shotgun (WGS) entry which is preliminary data.</text>
</comment>
<dbReference type="RefSeq" id="WP_050375798.1">
    <property type="nucleotide sequence ID" value="NZ_KQ257835.1"/>
</dbReference>